<reference evidence="1 2" key="1">
    <citation type="journal article" date="2020" name="ISME J.">
        <title>Uncovering the hidden diversity of litter-decomposition mechanisms in mushroom-forming fungi.</title>
        <authorList>
            <person name="Floudas D."/>
            <person name="Bentzer J."/>
            <person name="Ahren D."/>
            <person name="Johansson T."/>
            <person name="Persson P."/>
            <person name="Tunlid A."/>
        </authorList>
    </citation>
    <scope>NUCLEOTIDE SEQUENCE [LARGE SCALE GENOMIC DNA]</scope>
    <source>
        <strain evidence="1 2">CBS 406.79</strain>
    </source>
</reference>
<comment type="caution">
    <text evidence="1">The sequence shown here is derived from an EMBL/GenBank/DDBJ whole genome shotgun (WGS) entry which is preliminary data.</text>
</comment>
<dbReference type="OrthoDB" id="3365698at2759"/>
<dbReference type="AlphaFoldDB" id="A0A8H5HT11"/>
<evidence type="ECO:0008006" key="3">
    <source>
        <dbReference type="Google" id="ProtNLM"/>
    </source>
</evidence>
<dbReference type="Gene3D" id="1.20.1280.50">
    <property type="match status" value="1"/>
</dbReference>
<protein>
    <recommendedName>
        <fullName evidence="3">F-box domain-containing protein</fullName>
    </recommendedName>
</protein>
<name>A0A8H5HT11_9AGAR</name>
<accession>A0A8H5HT11</accession>
<proteinExistence type="predicted"/>
<sequence>MSSQIEDKRCQKCGYSPTNTPFLIPEESLRIRSLLTSNDCPTEDEENVFRQIVIDGQSEIELLELRIAQTAALLQSLEDSLLRAQSGISSFKSVLNPVRRLPAEVLENIFLRVHGEAVSSDPETYFSRTPNSLDLMASPWVFGRVCRSWNAVVVNTRSLWTRVKVAMNWLEQTPRLASSPNGRALALFLLSKYLARSGALPLVIILDVSQSGYSSSEFATIITALLSSCSHRWEALFLRDPSGISFTTMQLFGPSLPLLKHVHIWAAPGTENRIDFIAPSLTSWSILGNAHILTPSSRLSSQIKIYSSAQVSYSEVLGVVRQLPRLRTLRMRFPSGSVEAVDRVDPPIVLSNLKELMMMNTGRSSSRNWRTFVDSITCPALDTLGLDTPSGSDFVETLESFESRSNFHLKNIDLSATVGAIFKLRNSVNTQSFVVRDSRTGNRSVPSAVKRILSHLSHLPRIEADPEDASTTVTLQTEPPREILFPNLRRLELHLFSFTLLNASDTMDELMSMIISRTAEETSDITPREIFIKAPDVLARGLVAHPFRYELMQRGIKVEILGF</sequence>
<evidence type="ECO:0000313" key="1">
    <source>
        <dbReference type="EMBL" id="KAF5388997.1"/>
    </source>
</evidence>
<dbReference type="Proteomes" id="UP000518752">
    <property type="component" value="Unassembled WGS sequence"/>
</dbReference>
<organism evidence="1 2">
    <name type="scientific">Collybiopsis confluens</name>
    <dbReference type="NCBI Taxonomy" id="2823264"/>
    <lineage>
        <taxon>Eukaryota</taxon>
        <taxon>Fungi</taxon>
        <taxon>Dikarya</taxon>
        <taxon>Basidiomycota</taxon>
        <taxon>Agaricomycotina</taxon>
        <taxon>Agaricomycetes</taxon>
        <taxon>Agaricomycetidae</taxon>
        <taxon>Agaricales</taxon>
        <taxon>Marasmiineae</taxon>
        <taxon>Omphalotaceae</taxon>
        <taxon>Collybiopsis</taxon>
    </lineage>
</organism>
<evidence type="ECO:0000313" key="2">
    <source>
        <dbReference type="Proteomes" id="UP000518752"/>
    </source>
</evidence>
<keyword evidence="2" id="KW-1185">Reference proteome</keyword>
<dbReference type="EMBL" id="JAACJN010000025">
    <property type="protein sequence ID" value="KAF5388997.1"/>
    <property type="molecule type" value="Genomic_DNA"/>
</dbReference>
<gene>
    <name evidence="1" type="ORF">D9757_005123</name>
</gene>